<evidence type="ECO:0000313" key="1">
    <source>
        <dbReference type="EMBL" id="KCW70694.1"/>
    </source>
</evidence>
<reference evidence="1" key="1">
    <citation type="submission" date="2013-07" db="EMBL/GenBank/DDBJ databases">
        <title>The genome of Eucalyptus grandis.</title>
        <authorList>
            <person name="Schmutz J."/>
            <person name="Hayes R."/>
            <person name="Myburg A."/>
            <person name="Tuskan G."/>
            <person name="Grattapaglia D."/>
            <person name="Rokhsar D.S."/>
        </authorList>
    </citation>
    <scope>NUCLEOTIDE SEQUENCE</scope>
    <source>
        <tissue evidence="1">Leaf extractions</tissue>
    </source>
</reference>
<dbReference type="AlphaFoldDB" id="A0A059BXI2"/>
<protein>
    <submittedName>
        <fullName evidence="1">Uncharacterized protein</fullName>
    </submittedName>
</protein>
<accession>A0A059BXI2</accession>
<name>A0A059BXI2_EUCGR</name>
<organism evidence="1">
    <name type="scientific">Eucalyptus grandis</name>
    <name type="common">Flooded gum</name>
    <dbReference type="NCBI Taxonomy" id="71139"/>
    <lineage>
        <taxon>Eukaryota</taxon>
        <taxon>Viridiplantae</taxon>
        <taxon>Streptophyta</taxon>
        <taxon>Embryophyta</taxon>
        <taxon>Tracheophyta</taxon>
        <taxon>Spermatophyta</taxon>
        <taxon>Magnoliopsida</taxon>
        <taxon>eudicotyledons</taxon>
        <taxon>Gunneridae</taxon>
        <taxon>Pentapetalae</taxon>
        <taxon>rosids</taxon>
        <taxon>malvids</taxon>
        <taxon>Myrtales</taxon>
        <taxon>Myrtaceae</taxon>
        <taxon>Myrtoideae</taxon>
        <taxon>Eucalypteae</taxon>
        <taxon>Eucalyptus</taxon>
    </lineage>
</organism>
<proteinExistence type="predicted"/>
<gene>
    <name evidence="1" type="ORF">EUGRSUZ_F03863</name>
</gene>
<sequence length="85" mass="9740">MTTRALKNLDGVREGMLEEKCARLWTLLPSWLFPPGFGFVRLRRLQGAVFLLSLCFFRGKVQRPRGTRIGNPIDKMTIFNGLICL</sequence>
<dbReference type="InParanoid" id="A0A059BXI2"/>
<dbReference type="Gramene" id="KCW70694">
    <property type="protein sequence ID" value="KCW70694"/>
    <property type="gene ID" value="EUGRSUZ_F03863"/>
</dbReference>
<dbReference type="EMBL" id="KK198758">
    <property type="protein sequence ID" value="KCW70694.1"/>
    <property type="molecule type" value="Genomic_DNA"/>
</dbReference>